<dbReference type="Gene3D" id="2.40.128.130">
    <property type="entry name" value="Autotransporter beta-domain"/>
    <property type="match status" value="1"/>
</dbReference>
<keyword evidence="2" id="KW-1185">Reference proteome</keyword>
<proteinExistence type="predicted"/>
<reference evidence="1 2" key="1">
    <citation type="submission" date="2021-03" db="EMBL/GenBank/DDBJ databases">
        <title>Complete Genome Sequence Data of Xenorhabdus budapestensis strain C72, a Candidate Biological Control Agent, from China.</title>
        <authorList>
            <person name="LI B."/>
            <person name="WANG S."/>
            <person name="QIU D."/>
        </authorList>
    </citation>
    <scope>NUCLEOTIDE SEQUENCE [LARGE SCALE GENOMIC DNA]</scope>
    <source>
        <strain evidence="1 2">C-7-2</strain>
    </source>
</reference>
<evidence type="ECO:0000313" key="2">
    <source>
        <dbReference type="Proteomes" id="UP000665047"/>
    </source>
</evidence>
<dbReference type="SUPFAM" id="SSF103515">
    <property type="entry name" value="Autotransporter"/>
    <property type="match status" value="1"/>
</dbReference>
<name>A0ABX7VTR9_XENBU</name>
<organism evidence="1 2">
    <name type="scientific">Xenorhabdus budapestensis</name>
    <dbReference type="NCBI Taxonomy" id="290110"/>
    <lineage>
        <taxon>Bacteria</taxon>
        <taxon>Pseudomonadati</taxon>
        <taxon>Pseudomonadota</taxon>
        <taxon>Gammaproteobacteria</taxon>
        <taxon>Enterobacterales</taxon>
        <taxon>Morganellaceae</taxon>
        <taxon>Xenorhabdus</taxon>
    </lineage>
</organism>
<accession>A0ABX7VTR9</accession>
<dbReference type="InterPro" id="IPR036709">
    <property type="entry name" value="Autotransporte_beta_dom_sf"/>
</dbReference>
<dbReference type="EMBL" id="CP072455">
    <property type="protein sequence ID" value="QTL41749.1"/>
    <property type="molecule type" value="Genomic_DNA"/>
</dbReference>
<evidence type="ECO:0000313" key="1">
    <source>
        <dbReference type="EMBL" id="QTL41749.1"/>
    </source>
</evidence>
<dbReference type="Proteomes" id="UP000665047">
    <property type="component" value="Chromosome"/>
</dbReference>
<gene>
    <name evidence="1" type="ORF">HGO23_14815</name>
</gene>
<protein>
    <submittedName>
        <fullName evidence="1">Autotransporter domain-containing protein</fullName>
    </submittedName>
</protein>
<sequence>MNLIATNLLVGNAIYSNKISSSLGVFFETGSASYTSFNQSRLPVIKGKGNVNYRGAGVLVQSNAFEDLVITGSLRGGKLNYDFKSQDFGVNQNIMSQYNSDSLYIGTHIGIDKKAKLSNTRNLTVHGDYQYAHINYDKAGIKTVLGNENIKFDAINSHQVKVGAILHNKITENVTLNTGVGYQYEFDGKSKGAIERMKIRDLSSKGGSGFASMGIGFGEQSNFSGEFKFTGYIGEKQGVNGLFNIKYRF</sequence>